<accession>A0A8H4QG97</accession>
<feature type="region of interest" description="Disordered" evidence="3">
    <location>
        <begin position="141"/>
        <end position="474"/>
    </location>
</feature>
<organism evidence="5 6">
    <name type="scientific">Agrocybe pediades</name>
    <dbReference type="NCBI Taxonomy" id="84607"/>
    <lineage>
        <taxon>Eukaryota</taxon>
        <taxon>Fungi</taxon>
        <taxon>Dikarya</taxon>
        <taxon>Basidiomycota</taxon>
        <taxon>Agaricomycotina</taxon>
        <taxon>Agaricomycetes</taxon>
        <taxon>Agaricomycetidae</taxon>
        <taxon>Agaricales</taxon>
        <taxon>Agaricineae</taxon>
        <taxon>Strophariaceae</taxon>
        <taxon>Agrocybe</taxon>
    </lineage>
</organism>
<dbReference type="EMBL" id="JAACJL010000059">
    <property type="protein sequence ID" value="KAF4610171.1"/>
    <property type="molecule type" value="Genomic_DNA"/>
</dbReference>
<evidence type="ECO:0000313" key="6">
    <source>
        <dbReference type="Proteomes" id="UP000521872"/>
    </source>
</evidence>
<dbReference type="SUPFAM" id="SSF47095">
    <property type="entry name" value="HMG-box"/>
    <property type="match status" value="1"/>
</dbReference>
<feature type="compositionally biased region" description="Low complexity" evidence="3">
    <location>
        <begin position="285"/>
        <end position="295"/>
    </location>
</feature>
<dbReference type="AlphaFoldDB" id="A0A8H4QG97"/>
<name>A0A8H4QG97_9AGAR</name>
<dbReference type="GO" id="GO:0030154">
    <property type="term" value="P:cell differentiation"/>
    <property type="evidence" value="ECO:0007669"/>
    <property type="project" value="TreeGrafter"/>
</dbReference>
<evidence type="ECO:0000313" key="5">
    <source>
        <dbReference type="EMBL" id="KAF4610171.1"/>
    </source>
</evidence>
<dbReference type="PANTHER" id="PTHR10270">
    <property type="entry name" value="SOX TRANSCRIPTION FACTOR"/>
    <property type="match status" value="1"/>
</dbReference>
<dbReference type="Pfam" id="PF00505">
    <property type="entry name" value="HMG_box"/>
    <property type="match status" value="1"/>
</dbReference>
<dbReference type="InterPro" id="IPR050140">
    <property type="entry name" value="SRY-related_HMG-box_TF-like"/>
</dbReference>
<dbReference type="InterPro" id="IPR036910">
    <property type="entry name" value="HMG_box_dom_sf"/>
</dbReference>
<keyword evidence="2" id="KW-0804">Transcription</keyword>
<feature type="compositionally biased region" description="Polar residues" evidence="3">
    <location>
        <begin position="358"/>
        <end position="384"/>
    </location>
</feature>
<sequence length="474" mass="51877">MSRYSNRGPPSASKSRNAYDYSSFKNERHDERASQSGSEDGSYAMYGDMPKNEEIDEDPNSALTSQTLNPDGTPKRPMNAFMIFARRRRPQVSAENQSMRTGEISKILSKEWVSMPSSEKQFYLEQAKQLKENFNTRYPDYVYRRRPNNSRKRRRAEGLPGKPSDQGLGVEGEDGLDLEASPIEGDEHLENGLSHGSYSRQNYLTPTSLPPLEQTKYGPSGYSRNTGHSVHGDTMYRSNPQQDARMAPYNSDRMMGPGTMGPPSSTSPRMSLGADGLYSYGGGQQHSTQSQSPTSIYGTDPAGWQTRVDRSSGSWMSGGSQEQRHKQSSYPPVGGASQQQWSGTNNNENSTSPPSPNYFPTLNSPFYPTQAQLAPFQSNMAGANSSPVPPQQAAPSFDTLGSLPSSSMARNFTPRGYGGDAALSPAGSYPPISPLETPSYPQRSRPSPSSNNGYPDLPPPSAGHDIATNGFWRE</sequence>
<feature type="compositionally biased region" description="Low complexity" evidence="3">
    <location>
        <begin position="438"/>
        <end position="455"/>
    </location>
</feature>
<gene>
    <name evidence="5" type="ORF">D9613_010257</name>
</gene>
<evidence type="ECO:0000256" key="2">
    <source>
        <dbReference type="ARBA" id="ARBA00023163"/>
    </source>
</evidence>
<dbReference type="GO" id="GO:0000978">
    <property type="term" value="F:RNA polymerase II cis-regulatory region sequence-specific DNA binding"/>
    <property type="evidence" value="ECO:0007669"/>
    <property type="project" value="TreeGrafter"/>
</dbReference>
<feature type="compositionally biased region" description="Basic residues" evidence="3">
    <location>
        <begin position="144"/>
        <end position="155"/>
    </location>
</feature>
<feature type="compositionally biased region" description="Polar residues" evidence="3">
    <location>
        <begin position="61"/>
        <end position="70"/>
    </location>
</feature>
<evidence type="ECO:0000256" key="1">
    <source>
        <dbReference type="ARBA" id="ARBA00023125"/>
    </source>
</evidence>
<feature type="compositionally biased region" description="Polar residues" evidence="3">
    <location>
        <begin position="311"/>
        <end position="321"/>
    </location>
</feature>
<keyword evidence="6" id="KW-1185">Reference proteome</keyword>
<dbReference type="Gene3D" id="1.10.30.10">
    <property type="entry name" value="High mobility group box domain"/>
    <property type="match status" value="1"/>
</dbReference>
<comment type="caution">
    <text evidence="5">The sequence shown here is derived from an EMBL/GenBank/DDBJ whole genome shotgun (WGS) entry which is preliminary data.</text>
</comment>
<proteinExistence type="predicted"/>
<keyword evidence="1" id="KW-0238">DNA-binding</keyword>
<feature type="region of interest" description="Disordered" evidence="3">
    <location>
        <begin position="1"/>
        <end position="77"/>
    </location>
</feature>
<dbReference type="GO" id="GO:0001228">
    <property type="term" value="F:DNA-binding transcription activator activity, RNA polymerase II-specific"/>
    <property type="evidence" value="ECO:0007669"/>
    <property type="project" value="TreeGrafter"/>
</dbReference>
<feature type="compositionally biased region" description="Polar residues" evidence="3">
    <location>
        <begin position="194"/>
        <end position="207"/>
    </location>
</feature>
<evidence type="ECO:0000259" key="4">
    <source>
        <dbReference type="SMART" id="SM00398"/>
    </source>
</evidence>
<feature type="domain" description="HMG box" evidence="4">
    <location>
        <begin position="73"/>
        <end position="143"/>
    </location>
</feature>
<feature type="compositionally biased region" description="Low complexity" evidence="3">
    <location>
        <begin position="253"/>
        <end position="271"/>
    </location>
</feature>
<dbReference type="SMART" id="SM00398">
    <property type="entry name" value="HMG"/>
    <property type="match status" value="1"/>
</dbReference>
<dbReference type="Proteomes" id="UP000521872">
    <property type="component" value="Unassembled WGS sequence"/>
</dbReference>
<dbReference type="InterPro" id="IPR009071">
    <property type="entry name" value="HMG_box_dom"/>
</dbReference>
<evidence type="ECO:0000256" key="3">
    <source>
        <dbReference type="SAM" id="MobiDB-lite"/>
    </source>
</evidence>
<dbReference type="PANTHER" id="PTHR10270:SF161">
    <property type="entry name" value="SEX-DETERMINING REGION Y PROTEIN"/>
    <property type="match status" value="1"/>
</dbReference>
<protein>
    <recommendedName>
        <fullName evidence="4">HMG box domain-containing protein</fullName>
    </recommendedName>
</protein>
<dbReference type="GO" id="GO:0005634">
    <property type="term" value="C:nucleus"/>
    <property type="evidence" value="ECO:0007669"/>
    <property type="project" value="TreeGrafter"/>
</dbReference>
<reference evidence="5 6" key="1">
    <citation type="submission" date="2019-12" db="EMBL/GenBank/DDBJ databases">
        <authorList>
            <person name="Floudas D."/>
            <person name="Bentzer J."/>
            <person name="Ahren D."/>
            <person name="Johansson T."/>
            <person name="Persson P."/>
            <person name="Tunlid A."/>
        </authorList>
    </citation>
    <scope>NUCLEOTIDE SEQUENCE [LARGE SCALE GENOMIC DNA]</scope>
    <source>
        <strain evidence="5 6">CBS 102.39</strain>
    </source>
</reference>